<feature type="compositionally biased region" description="Polar residues" evidence="1">
    <location>
        <begin position="109"/>
        <end position="118"/>
    </location>
</feature>
<dbReference type="Proteomes" id="UP000029964">
    <property type="component" value="Unassembled WGS sequence"/>
</dbReference>
<feature type="region of interest" description="Disordered" evidence="1">
    <location>
        <begin position="35"/>
        <end position="426"/>
    </location>
</feature>
<organism evidence="3 4">
    <name type="scientific">Hapsidospora chrysogenum (strain ATCC 11550 / CBS 779.69 / DSM 880 / IAM 14645 / JCM 23072 / IMI 49137)</name>
    <name type="common">Acremonium chrysogenum</name>
    <dbReference type="NCBI Taxonomy" id="857340"/>
    <lineage>
        <taxon>Eukaryota</taxon>
        <taxon>Fungi</taxon>
        <taxon>Dikarya</taxon>
        <taxon>Ascomycota</taxon>
        <taxon>Pezizomycotina</taxon>
        <taxon>Sordariomycetes</taxon>
        <taxon>Hypocreomycetidae</taxon>
        <taxon>Hypocreales</taxon>
        <taxon>Bionectriaceae</taxon>
        <taxon>Hapsidospora</taxon>
    </lineage>
</organism>
<evidence type="ECO:0000313" key="3">
    <source>
        <dbReference type="EMBL" id="KFH40626.1"/>
    </source>
</evidence>
<dbReference type="EMBL" id="JPKY01000181">
    <property type="protein sequence ID" value="KFH40626.1"/>
    <property type="molecule type" value="Genomic_DNA"/>
</dbReference>
<feature type="compositionally biased region" description="Polar residues" evidence="1">
    <location>
        <begin position="401"/>
        <end position="411"/>
    </location>
</feature>
<sequence>MADSTSVFSPSVILQYAAVFGVGYILYYASTGKNKQAAQAKHAKKPQAEPRKEDRKKKQRVESFASEEKARPKAPAKATEPGPFLTNTDGNDVPDDGVDNREFAKQLSKAKQGTQFNASSDMGKKKKEKSVKQSRANKISAPVEEKAAVPPASSSGDSADVDDDRSPARSPVAEATDAAGVADMLEPAAAAPSVLRLTDTEPKDKKKKKTAKDPEPVETKKQRQNRKKAEAARAAREESEKERRALEEKQRRAARIAEGRAAKDGSQFTAAAAAKNSAWNQGAPNGGLSQGPQDPGTNGVEPLLDTFEEPAAKAAQPKPSGPMKAESGWAASLPSEEEQLEMLKNESDEWSTVKTKASKRLAKKASSTASGDESPVQAAPEPKKPAGAAPAANTGSKANAPQSFGSFSALTSKDEPAEEVEEEWDV</sequence>
<feature type="compositionally biased region" description="Low complexity" evidence="1">
    <location>
        <begin position="385"/>
        <end position="400"/>
    </location>
</feature>
<dbReference type="AlphaFoldDB" id="A0A086SU44"/>
<feature type="compositionally biased region" description="Basic and acidic residues" evidence="1">
    <location>
        <begin position="211"/>
        <end position="263"/>
    </location>
</feature>
<feature type="transmembrane region" description="Helical" evidence="2">
    <location>
        <begin position="12"/>
        <end position="29"/>
    </location>
</feature>
<evidence type="ECO:0000256" key="1">
    <source>
        <dbReference type="SAM" id="MobiDB-lite"/>
    </source>
</evidence>
<accession>A0A086SU44</accession>
<feature type="compositionally biased region" description="Acidic residues" evidence="1">
    <location>
        <begin position="416"/>
        <end position="426"/>
    </location>
</feature>
<keyword evidence="2" id="KW-0472">Membrane</keyword>
<evidence type="ECO:0000256" key="2">
    <source>
        <dbReference type="SAM" id="Phobius"/>
    </source>
</evidence>
<keyword evidence="4" id="KW-1185">Reference proteome</keyword>
<evidence type="ECO:0000313" key="4">
    <source>
        <dbReference type="Proteomes" id="UP000029964"/>
    </source>
</evidence>
<comment type="caution">
    <text evidence="3">The sequence shown here is derived from an EMBL/GenBank/DDBJ whole genome shotgun (WGS) entry which is preliminary data.</text>
</comment>
<feature type="compositionally biased region" description="Low complexity" evidence="1">
    <location>
        <begin position="73"/>
        <end position="91"/>
    </location>
</feature>
<proteinExistence type="predicted"/>
<dbReference type="HOGENOM" id="CLU_050102_1_0_1"/>
<reference evidence="4" key="1">
    <citation type="journal article" date="2014" name="Genome Announc.">
        <title>Genome sequence and annotation of Acremonium chrysogenum, producer of the beta-lactam antibiotic cephalosporin C.</title>
        <authorList>
            <person name="Terfehr D."/>
            <person name="Dahlmann T.A."/>
            <person name="Specht T."/>
            <person name="Zadra I."/>
            <person name="Kuernsteiner H."/>
            <person name="Kueck U."/>
        </authorList>
    </citation>
    <scope>NUCLEOTIDE SEQUENCE [LARGE SCALE GENOMIC DNA]</scope>
    <source>
        <strain evidence="4">ATCC 11550 / CBS 779.69 / DSM 880 / IAM 14645 / JCM 23072 / IMI 49137</strain>
    </source>
</reference>
<keyword evidence="2" id="KW-1133">Transmembrane helix</keyword>
<name>A0A086SU44_HAPC1</name>
<keyword evidence="2" id="KW-0812">Transmembrane</keyword>
<feature type="compositionally biased region" description="Low complexity" evidence="1">
    <location>
        <begin position="148"/>
        <end position="158"/>
    </location>
</feature>
<protein>
    <submittedName>
        <fullName evidence="3">Uncharacterized protein</fullName>
    </submittedName>
</protein>
<gene>
    <name evidence="3" type="ORF">ACRE_086680</name>
</gene>
<dbReference type="OrthoDB" id="4207724at2759"/>